<accession>A0A3S9WEF8</accession>
<organism evidence="7 8">
    <name type="scientific">Microbacterium lemovicicum</name>
    <dbReference type="NCBI Taxonomy" id="1072463"/>
    <lineage>
        <taxon>Bacteria</taxon>
        <taxon>Bacillati</taxon>
        <taxon>Actinomycetota</taxon>
        <taxon>Actinomycetes</taxon>
        <taxon>Micrococcales</taxon>
        <taxon>Microbacteriaceae</taxon>
        <taxon>Microbacterium</taxon>
    </lineage>
</organism>
<evidence type="ECO:0000256" key="5">
    <source>
        <dbReference type="SAM" id="Phobius"/>
    </source>
</evidence>
<feature type="transmembrane region" description="Helical" evidence="5">
    <location>
        <begin position="305"/>
        <end position="330"/>
    </location>
</feature>
<protein>
    <submittedName>
        <fullName evidence="7">Putative transporter YycB</fullName>
    </submittedName>
</protein>
<feature type="transmembrane region" description="Helical" evidence="5">
    <location>
        <begin position="219"/>
        <end position="241"/>
    </location>
</feature>
<dbReference type="PANTHER" id="PTHR23523:SF2">
    <property type="entry name" value="2-NITROIMIDAZOLE TRANSPORTER"/>
    <property type="match status" value="1"/>
</dbReference>
<dbReference type="InterPro" id="IPR011701">
    <property type="entry name" value="MFS"/>
</dbReference>
<dbReference type="KEGG" id="mlv:CVS47_03092"/>
<proteinExistence type="predicted"/>
<dbReference type="InterPro" id="IPR052524">
    <property type="entry name" value="MFS_Cyanate_Porter"/>
</dbReference>
<dbReference type="SUPFAM" id="SSF103473">
    <property type="entry name" value="MFS general substrate transporter"/>
    <property type="match status" value="1"/>
</dbReference>
<dbReference type="InterPro" id="IPR020846">
    <property type="entry name" value="MFS_dom"/>
</dbReference>
<feature type="transmembrane region" description="Helical" evidence="5">
    <location>
        <begin position="80"/>
        <end position="98"/>
    </location>
</feature>
<dbReference type="Gene3D" id="1.20.1250.20">
    <property type="entry name" value="MFS general substrate transporter like domains"/>
    <property type="match status" value="2"/>
</dbReference>
<feature type="transmembrane region" description="Helical" evidence="5">
    <location>
        <begin position="253"/>
        <end position="275"/>
    </location>
</feature>
<feature type="transmembrane region" description="Helical" evidence="5">
    <location>
        <begin position="49"/>
        <end position="73"/>
    </location>
</feature>
<dbReference type="RefSeq" id="WP_241240365.1">
    <property type="nucleotide sequence ID" value="NZ_CP031423.1"/>
</dbReference>
<evidence type="ECO:0000256" key="3">
    <source>
        <dbReference type="ARBA" id="ARBA00022989"/>
    </source>
</evidence>
<dbReference type="PANTHER" id="PTHR23523">
    <property type="match status" value="1"/>
</dbReference>
<keyword evidence="2 5" id="KW-0812">Transmembrane</keyword>
<sequence length="400" mass="39808">MSSRSAAVGGSLVALTVAVVLSAAMLRAPVVAVAPVARAIGDDLQVNAGVVGLLTSIPVLCFALCSPIAVAIVRRGGPDFALTVCLTGAIAGSLVRSAGGLVAALVGTALLGLFLTIGNVVVPIIIGREFPPERTHLMTGVYTSAINVGTMTVTLATAPLATGIGWRGAILVWSGFGLAALAVWVGLRGLRGAFAPDAAAGAAPMTGEPARVLRQASTWLLAAAFAGQAFAFYGVTAWLPSLLGDQGFGGTEAGAIAAIFQVAGIAGALLTPLVTTRVSVRAAVLLVALGWLAVPLGFLAAPHLWLLWCALSGIAQGGGLTVVFILINALGGDERTIAGRSGLVQGIGYGVAAAGPLIVGALHEATGSWTASLLAVLVAVVLFGVAGSAATAPLRRARVR</sequence>
<feature type="transmembrane region" description="Helical" evidence="5">
    <location>
        <begin position="369"/>
        <end position="394"/>
    </location>
</feature>
<dbReference type="InterPro" id="IPR036259">
    <property type="entry name" value="MFS_trans_sf"/>
</dbReference>
<feature type="transmembrane region" description="Helical" evidence="5">
    <location>
        <begin position="342"/>
        <end position="363"/>
    </location>
</feature>
<keyword evidence="4 5" id="KW-0472">Membrane</keyword>
<feature type="transmembrane region" description="Helical" evidence="5">
    <location>
        <begin position="139"/>
        <end position="158"/>
    </location>
</feature>
<evidence type="ECO:0000313" key="8">
    <source>
        <dbReference type="Proteomes" id="UP000276888"/>
    </source>
</evidence>
<dbReference type="Proteomes" id="UP000276888">
    <property type="component" value="Chromosome"/>
</dbReference>
<dbReference type="Pfam" id="PF07690">
    <property type="entry name" value="MFS_1"/>
    <property type="match status" value="1"/>
</dbReference>
<evidence type="ECO:0000256" key="4">
    <source>
        <dbReference type="ARBA" id="ARBA00023136"/>
    </source>
</evidence>
<evidence type="ECO:0000313" key="7">
    <source>
        <dbReference type="EMBL" id="AZS38435.1"/>
    </source>
</evidence>
<evidence type="ECO:0000256" key="1">
    <source>
        <dbReference type="ARBA" id="ARBA00004651"/>
    </source>
</evidence>
<evidence type="ECO:0000256" key="2">
    <source>
        <dbReference type="ARBA" id="ARBA00022692"/>
    </source>
</evidence>
<dbReference type="GO" id="GO:0005886">
    <property type="term" value="C:plasma membrane"/>
    <property type="evidence" value="ECO:0007669"/>
    <property type="project" value="UniProtKB-SubCell"/>
</dbReference>
<comment type="subcellular location">
    <subcellularLocation>
        <location evidence="1">Cell membrane</location>
        <topology evidence="1">Multi-pass membrane protein</topology>
    </subcellularLocation>
</comment>
<dbReference type="PROSITE" id="PS50850">
    <property type="entry name" value="MFS"/>
    <property type="match status" value="1"/>
</dbReference>
<dbReference type="EMBL" id="CP031423">
    <property type="protein sequence ID" value="AZS38435.1"/>
    <property type="molecule type" value="Genomic_DNA"/>
</dbReference>
<keyword evidence="8" id="KW-1185">Reference proteome</keyword>
<reference evidence="7 8" key="1">
    <citation type="submission" date="2018-08" db="EMBL/GenBank/DDBJ databases">
        <title>Microbacterium lemovicicum sp. nov., a bacterium isolated from a natural uranium-rich soil.</title>
        <authorList>
            <person name="ORTET P."/>
        </authorList>
    </citation>
    <scope>NUCLEOTIDE SEQUENCE [LARGE SCALE GENOMIC DNA]</scope>
    <source>
        <strain evidence="7 8">Viu22</strain>
    </source>
</reference>
<feature type="transmembrane region" description="Helical" evidence="5">
    <location>
        <begin position="104"/>
        <end position="127"/>
    </location>
</feature>
<dbReference type="AlphaFoldDB" id="A0A3S9WEF8"/>
<feature type="transmembrane region" description="Helical" evidence="5">
    <location>
        <begin position="164"/>
        <end position="187"/>
    </location>
</feature>
<dbReference type="GO" id="GO:0022857">
    <property type="term" value="F:transmembrane transporter activity"/>
    <property type="evidence" value="ECO:0007669"/>
    <property type="project" value="InterPro"/>
</dbReference>
<gene>
    <name evidence="7" type="primary">yycB_2</name>
    <name evidence="7" type="ORF">CVS47_03092</name>
</gene>
<keyword evidence="3 5" id="KW-1133">Transmembrane helix</keyword>
<name>A0A3S9WEF8_9MICO</name>
<evidence type="ECO:0000259" key="6">
    <source>
        <dbReference type="PROSITE" id="PS50850"/>
    </source>
</evidence>
<feature type="domain" description="Major facilitator superfamily (MFS) profile" evidence="6">
    <location>
        <begin position="2"/>
        <end position="396"/>
    </location>
</feature>
<feature type="transmembrane region" description="Helical" evidence="5">
    <location>
        <begin position="282"/>
        <end position="299"/>
    </location>
</feature>